<protein>
    <recommendedName>
        <fullName evidence="6">beta-lactamase</fullName>
        <ecNumber evidence="6">3.5.2.6</ecNumber>
    </recommendedName>
</protein>
<comment type="cofactor">
    <cofactor evidence="2">
        <name>Zn(2+)</name>
        <dbReference type="ChEBI" id="CHEBI:29105"/>
    </cofactor>
</comment>
<keyword evidence="7" id="KW-0479">Metal-binding</keyword>
<dbReference type="SUPFAM" id="SSF56281">
    <property type="entry name" value="Metallo-hydrolase/oxidoreductase"/>
    <property type="match status" value="1"/>
</dbReference>
<comment type="catalytic activity">
    <reaction evidence="1">
        <text>a beta-lactam + H2O = a substituted beta-amino acid</text>
        <dbReference type="Rhea" id="RHEA:20401"/>
        <dbReference type="ChEBI" id="CHEBI:15377"/>
        <dbReference type="ChEBI" id="CHEBI:35627"/>
        <dbReference type="ChEBI" id="CHEBI:140347"/>
        <dbReference type="EC" id="3.5.2.6"/>
    </reaction>
</comment>
<dbReference type="NCBIfam" id="NF033088">
    <property type="entry name" value="bla_subclass_B1"/>
    <property type="match status" value="1"/>
</dbReference>
<evidence type="ECO:0000256" key="7">
    <source>
        <dbReference type="ARBA" id="ARBA00022723"/>
    </source>
</evidence>
<dbReference type="Proteomes" id="UP001378956">
    <property type="component" value="Unassembled WGS sequence"/>
</dbReference>
<reference evidence="14 15" key="1">
    <citation type="submission" date="2024-03" db="EMBL/GenBank/DDBJ databases">
        <title>Sequence of Lycoming College Course Isolates.</title>
        <authorList>
            <person name="Plotts O."/>
            <person name="Newman J."/>
        </authorList>
    </citation>
    <scope>NUCLEOTIDE SEQUENCE [LARGE SCALE GENOMIC DNA]</scope>
    <source>
        <strain evidence="14 15">CJB-3</strain>
    </source>
</reference>
<evidence type="ECO:0000256" key="4">
    <source>
        <dbReference type="ARBA" id="ARBA00005250"/>
    </source>
</evidence>
<dbReference type="SMART" id="SM00849">
    <property type="entry name" value="Lactamase_B"/>
    <property type="match status" value="1"/>
</dbReference>
<evidence type="ECO:0000256" key="9">
    <source>
        <dbReference type="ARBA" id="ARBA00022764"/>
    </source>
</evidence>
<dbReference type="InterPro" id="IPR050855">
    <property type="entry name" value="NDM-1-like"/>
</dbReference>
<dbReference type="Pfam" id="PF00753">
    <property type="entry name" value="Lactamase_B"/>
    <property type="match status" value="1"/>
</dbReference>
<evidence type="ECO:0000256" key="1">
    <source>
        <dbReference type="ARBA" id="ARBA00001526"/>
    </source>
</evidence>
<evidence type="ECO:0000256" key="12">
    <source>
        <dbReference type="ARBA" id="ARBA00023251"/>
    </source>
</evidence>
<keyword evidence="10 14" id="KW-0378">Hydrolase</keyword>
<keyword evidence="15" id="KW-1185">Reference proteome</keyword>
<dbReference type="InterPro" id="IPR001279">
    <property type="entry name" value="Metallo-B-lactamas"/>
</dbReference>
<organism evidence="14 15">
    <name type="scientific">Pedobacter panaciterrae</name>
    <dbReference type="NCBI Taxonomy" id="363849"/>
    <lineage>
        <taxon>Bacteria</taxon>
        <taxon>Pseudomonadati</taxon>
        <taxon>Bacteroidota</taxon>
        <taxon>Sphingobacteriia</taxon>
        <taxon>Sphingobacteriales</taxon>
        <taxon>Sphingobacteriaceae</taxon>
        <taxon>Pedobacter</taxon>
    </lineage>
</organism>
<dbReference type="NCBIfam" id="NF012229">
    <property type="entry name" value="bla_class_B_core"/>
    <property type="match status" value="1"/>
</dbReference>
<name>A0ABU8NJ32_9SPHI</name>
<comment type="similarity">
    <text evidence="4">Belongs to the metallo-beta-lactamase superfamily. Class-B beta-lactamase family.</text>
</comment>
<keyword evidence="11" id="KW-0862">Zinc</keyword>
<dbReference type="EC" id="3.5.2.6" evidence="6"/>
<comment type="subunit">
    <text evidence="5">Monomer.</text>
</comment>
<evidence type="ECO:0000256" key="10">
    <source>
        <dbReference type="ARBA" id="ARBA00022801"/>
    </source>
</evidence>
<dbReference type="NCBIfam" id="NF012146">
    <property type="entry name" value="blaB-IND-MUS"/>
    <property type="match status" value="1"/>
</dbReference>
<dbReference type="InterPro" id="IPR058199">
    <property type="entry name" value="BlaB//VIM/IMP-1"/>
</dbReference>
<dbReference type="EMBL" id="JBBEUB010000002">
    <property type="protein sequence ID" value="MEJ2902235.1"/>
    <property type="molecule type" value="Genomic_DNA"/>
</dbReference>
<dbReference type="PANTHER" id="PTHR42951:SF4">
    <property type="entry name" value="ACYL-COENZYME A THIOESTERASE MBLAC2"/>
    <property type="match status" value="1"/>
</dbReference>
<keyword evidence="8" id="KW-0732">Signal</keyword>
<comment type="caution">
    <text evidence="14">The sequence shown here is derived from an EMBL/GenBank/DDBJ whole genome shotgun (WGS) entry which is preliminary data.</text>
</comment>
<evidence type="ECO:0000259" key="13">
    <source>
        <dbReference type="SMART" id="SM00849"/>
    </source>
</evidence>
<keyword evidence="12" id="KW-0046">Antibiotic resistance</keyword>
<gene>
    <name evidence="14" type="primary">bla</name>
    <name evidence="14" type="ORF">WAE58_07355</name>
</gene>
<evidence type="ECO:0000256" key="3">
    <source>
        <dbReference type="ARBA" id="ARBA00004418"/>
    </source>
</evidence>
<dbReference type="GO" id="GO:0008800">
    <property type="term" value="F:beta-lactamase activity"/>
    <property type="evidence" value="ECO:0007669"/>
    <property type="project" value="UniProtKB-EC"/>
</dbReference>
<evidence type="ECO:0000256" key="6">
    <source>
        <dbReference type="ARBA" id="ARBA00012865"/>
    </source>
</evidence>
<evidence type="ECO:0000256" key="2">
    <source>
        <dbReference type="ARBA" id="ARBA00001947"/>
    </source>
</evidence>
<dbReference type="Gene3D" id="3.60.15.10">
    <property type="entry name" value="Ribonuclease Z/Hydroxyacylglutathione hydrolase-like"/>
    <property type="match status" value="1"/>
</dbReference>
<evidence type="ECO:0000256" key="8">
    <source>
        <dbReference type="ARBA" id="ARBA00022729"/>
    </source>
</evidence>
<evidence type="ECO:0000256" key="5">
    <source>
        <dbReference type="ARBA" id="ARBA00011245"/>
    </source>
</evidence>
<feature type="domain" description="Metallo-beta-lactamase" evidence="13">
    <location>
        <begin position="49"/>
        <end position="219"/>
    </location>
</feature>
<evidence type="ECO:0000313" key="14">
    <source>
        <dbReference type="EMBL" id="MEJ2902235.1"/>
    </source>
</evidence>
<dbReference type="RefSeq" id="WP_172662614.1">
    <property type="nucleotide sequence ID" value="NZ_CBFGNQ010000021.1"/>
</dbReference>
<evidence type="ECO:0000256" key="11">
    <source>
        <dbReference type="ARBA" id="ARBA00022833"/>
    </source>
</evidence>
<proteinExistence type="inferred from homology"/>
<evidence type="ECO:0000313" key="15">
    <source>
        <dbReference type="Proteomes" id="UP001378956"/>
    </source>
</evidence>
<dbReference type="InterPro" id="IPR036866">
    <property type="entry name" value="RibonucZ/Hydroxyglut_hydro"/>
</dbReference>
<sequence>MRYLFTFILSLYFVSNIFGQSSPGLKISHLTGDFYIFTSYNSYKGTITPANGMYVVTNDGVMMIDAPWDTSQFQPLLDSIKVKHNKTVKIEIATHSHEDRAGGLDFLKNSGAKTFTTDQTDKILKESNKKRAEFTFKRDTTISLGQYELQTYYAGEGHTKDNIVVWFEKEKVLYGGCLVKSTDAKDLGNTQEANLTQWVKTINKIKQKFPNPSFVITGHQNWDHVDALDHTLNLLTNSMQ</sequence>
<accession>A0ABU8NJ32</accession>
<comment type="subcellular location">
    <subcellularLocation>
        <location evidence="3">Periplasm</location>
    </subcellularLocation>
</comment>
<dbReference type="PANTHER" id="PTHR42951">
    <property type="entry name" value="METALLO-BETA-LACTAMASE DOMAIN-CONTAINING"/>
    <property type="match status" value="1"/>
</dbReference>
<keyword evidence="9" id="KW-0574">Periplasm</keyword>